<accession>A0A9P6T286</accession>
<evidence type="ECO:0000313" key="1">
    <source>
        <dbReference type="EMBL" id="KAG0019543.1"/>
    </source>
</evidence>
<keyword evidence="2" id="KW-1185">Reference proteome</keyword>
<proteinExistence type="predicted"/>
<organism evidence="1 2">
    <name type="scientific">Entomortierella chlamydospora</name>
    <dbReference type="NCBI Taxonomy" id="101097"/>
    <lineage>
        <taxon>Eukaryota</taxon>
        <taxon>Fungi</taxon>
        <taxon>Fungi incertae sedis</taxon>
        <taxon>Mucoromycota</taxon>
        <taxon>Mortierellomycotina</taxon>
        <taxon>Mortierellomycetes</taxon>
        <taxon>Mortierellales</taxon>
        <taxon>Mortierellaceae</taxon>
        <taxon>Entomortierella</taxon>
    </lineage>
</organism>
<dbReference type="EMBL" id="JAAAID010000278">
    <property type="protein sequence ID" value="KAG0019543.1"/>
    <property type="molecule type" value="Genomic_DNA"/>
</dbReference>
<sequence length="631" mass="71789">MSVPPTRSPALAVFSIPELAAHIGLYLRPTQRQRLCLVSKTLYVAFPPSLHISMSSSFLPLSKPPLNSTEIQALVSRIRGLSLNIHDDQTSQIQIDLLNNVYKHCATLETLNIEYQGKDVAVLKDVLVILPRIRNLSLTFMDNITTKIAVQTLVGTRNMISDGNESGCLQSLEIDFGAQGDRYLAWSHLKQLLRSYPDLKSLSLSGVSFWKRTRGPPTSDDDDDNDNDYEEILEHDKSSQWPRRLRQYPKMERLKFNRCTLAEDRLIDMDKLFPWLQTLEIIGCGGTWQTVLERPLPTPWRHPSAATTPLNSLPQTKYSFSELRRLVIWLEFQSGRSELVNLVRGRPYLSTLETDLLPLRRGGLLALAEYSSDHLSAESTTKVATAELEKDGDAAPAQNRFKRLGIQTYSSPPLTTEVLDQFYGSACFKELDYVFMQCRILTMKRFPFAKTLRSLYLGGVEECLSHDEEATLRNILLQLPVLEVLRIDRYIDSYKLFSGLGREPSSTLPDSDQADLTAGSGINNIQDWTWMNESPFLYDLEFYVRLPPELAGDTSEPTSLAKSDGHTMSLENLQRQVLDRFRFLERLKLHMKAGNRRFELPAADELVAWKKKVQEERGEGSRLPLVEFAMR</sequence>
<protein>
    <submittedName>
        <fullName evidence="1">Uncharacterized protein</fullName>
    </submittedName>
</protein>
<name>A0A9P6T286_9FUNG</name>
<dbReference type="SUPFAM" id="SSF52047">
    <property type="entry name" value="RNI-like"/>
    <property type="match status" value="1"/>
</dbReference>
<dbReference type="InterPro" id="IPR032675">
    <property type="entry name" value="LRR_dom_sf"/>
</dbReference>
<reference evidence="1" key="1">
    <citation type="journal article" date="2020" name="Fungal Divers.">
        <title>Resolving the Mortierellaceae phylogeny through synthesis of multi-gene phylogenetics and phylogenomics.</title>
        <authorList>
            <person name="Vandepol N."/>
            <person name="Liber J."/>
            <person name="Desiro A."/>
            <person name="Na H."/>
            <person name="Kennedy M."/>
            <person name="Barry K."/>
            <person name="Grigoriev I.V."/>
            <person name="Miller A.N."/>
            <person name="O'Donnell K."/>
            <person name="Stajich J.E."/>
            <person name="Bonito G."/>
        </authorList>
    </citation>
    <scope>NUCLEOTIDE SEQUENCE</scope>
    <source>
        <strain evidence="1">NRRL 2769</strain>
    </source>
</reference>
<dbReference type="Proteomes" id="UP000703661">
    <property type="component" value="Unassembled WGS sequence"/>
</dbReference>
<gene>
    <name evidence="1" type="ORF">BGZ80_005644</name>
</gene>
<evidence type="ECO:0000313" key="2">
    <source>
        <dbReference type="Proteomes" id="UP000703661"/>
    </source>
</evidence>
<dbReference type="AlphaFoldDB" id="A0A9P6T286"/>
<dbReference type="Gene3D" id="3.80.10.10">
    <property type="entry name" value="Ribonuclease Inhibitor"/>
    <property type="match status" value="1"/>
</dbReference>
<comment type="caution">
    <text evidence="1">The sequence shown here is derived from an EMBL/GenBank/DDBJ whole genome shotgun (WGS) entry which is preliminary data.</text>
</comment>